<keyword evidence="1" id="KW-0812">Transmembrane</keyword>
<name>A0A1L8MMM7_9STRE</name>
<evidence type="ECO:0000313" key="2">
    <source>
        <dbReference type="EMBL" id="OJF72030.1"/>
    </source>
</evidence>
<dbReference type="EMBL" id="LZDD01000001">
    <property type="protein sequence ID" value="OJF72030.1"/>
    <property type="molecule type" value="Genomic_DNA"/>
</dbReference>
<dbReference type="STRING" id="1856638.A9Q68_00370"/>
<keyword evidence="1" id="KW-1133">Transmembrane helix</keyword>
<dbReference type="Proteomes" id="UP000182015">
    <property type="component" value="Unassembled WGS sequence"/>
</dbReference>
<keyword evidence="3" id="KW-1185">Reference proteome</keyword>
<dbReference type="AlphaFoldDB" id="A0A1L8MMM7"/>
<feature type="transmembrane region" description="Helical" evidence="1">
    <location>
        <begin position="7"/>
        <end position="38"/>
    </location>
</feature>
<gene>
    <name evidence="2" type="ORF">A9Q68_00370</name>
</gene>
<reference evidence="3" key="1">
    <citation type="submission" date="2016-06" db="EMBL/GenBank/DDBJ databases">
        <authorList>
            <person name="de Vries S.P.W."/>
            <person name="Hadjirin N.F."/>
            <person name="Lay E.M."/>
            <person name="Zadoks R.N."/>
            <person name="Peacock S.J."/>
            <person name="Parkhill J."/>
            <person name="Grant A.J."/>
            <person name="Mcdougall S."/>
            <person name="Holmes M.A."/>
        </authorList>
    </citation>
    <scope>NUCLEOTIDE SEQUENCE [LARGE SCALE GENOMIC DNA]</scope>
    <source>
        <strain evidence="3">NZ1587</strain>
    </source>
</reference>
<protein>
    <submittedName>
        <fullName evidence="2">Uncharacterized protein</fullName>
    </submittedName>
</protein>
<evidence type="ECO:0000313" key="3">
    <source>
        <dbReference type="Proteomes" id="UP000182015"/>
    </source>
</evidence>
<organism evidence="2 3">
    <name type="scientific">Streptococcus bovimastitidis</name>
    <dbReference type="NCBI Taxonomy" id="1856638"/>
    <lineage>
        <taxon>Bacteria</taxon>
        <taxon>Bacillati</taxon>
        <taxon>Bacillota</taxon>
        <taxon>Bacilli</taxon>
        <taxon>Lactobacillales</taxon>
        <taxon>Streptococcaceae</taxon>
        <taxon>Streptococcus</taxon>
    </lineage>
</organism>
<evidence type="ECO:0000256" key="1">
    <source>
        <dbReference type="SAM" id="Phobius"/>
    </source>
</evidence>
<dbReference type="RefSeq" id="WP_071792667.1">
    <property type="nucleotide sequence ID" value="NZ_LZDD01000001.1"/>
</dbReference>
<keyword evidence="1" id="KW-0472">Membrane</keyword>
<proteinExistence type="predicted"/>
<sequence>MTKRYQFLILASYLGLVYALICHNLGLSLILLVLSLFLKRKNLFEEWDRKQALKRQQFTLRKERK</sequence>
<comment type="caution">
    <text evidence="2">The sequence shown here is derived from an EMBL/GenBank/DDBJ whole genome shotgun (WGS) entry which is preliminary data.</text>
</comment>
<accession>A0A1L8MMM7</accession>